<dbReference type="AlphaFoldDB" id="A0A841S7D0"/>
<dbReference type="InterPro" id="IPR025159">
    <property type="entry name" value="AbiEi_N"/>
</dbReference>
<sequence length="314" mass="34132">MNAQLAVMAAIRGGVFTRADARACGYHEADIDYLLRSGGWWRVRHGKYAVHRLLSVVTEEDAYVRRVAAVLRAGGPAILASHQSAAVLHGLPAWGLDLTTVHVTSPCNSGSPPGVHRHIRDPVGPGVLTWNKLRMVSPARAVAEVAATAESVPAIALIDAALYSGLVTPRTATRAISLLPHGADRAAHRLTLHTGAASVAETRLRLILAKAGLPSPIPPPPSDPEQPTGGILWFPAERALVEFELRHPYWREEYETDEPVEPAPTPSDPPFPVETCWLSWADLDRPQLVVDRIRTTFTLARRRSGVRHFPLARA</sequence>
<comment type="caution">
    <text evidence="2">The sequence shown here is derived from an EMBL/GenBank/DDBJ whole genome shotgun (WGS) entry which is preliminary data.</text>
</comment>
<dbReference type="EMBL" id="JACHKF010000001">
    <property type="protein sequence ID" value="MBB6565173.1"/>
    <property type="molecule type" value="Genomic_DNA"/>
</dbReference>
<evidence type="ECO:0000259" key="1">
    <source>
        <dbReference type="Pfam" id="PF13338"/>
    </source>
</evidence>
<name>A0A841S7D0_9ACTN</name>
<proteinExistence type="predicted"/>
<dbReference type="Proteomes" id="UP000553957">
    <property type="component" value="Unassembled WGS sequence"/>
</dbReference>
<protein>
    <recommendedName>
        <fullName evidence="1">AbiEi antitoxin N-terminal domain-containing protein</fullName>
    </recommendedName>
</protein>
<evidence type="ECO:0000313" key="3">
    <source>
        <dbReference type="Proteomes" id="UP000553957"/>
    </source>
</evidence>
<accession>A0A841S7D0</accession>
<evidence type="ECO:0000313" key="2">
    <source>
        <dbReference type="EMBL" id="MBB6565173.1"/>
    </source>
</evidence>
<dbReference type="RefSeq" id="WP_238355130.1">
    <property type="nucleotide sequence ID" value="NZ_BAAAGT010000001.1"/>
</dbReference>
<reference evidence="2 3" key="1">
    <citation type="submission" date="2020-08" db="EMBL/GenBank/DDBJ databases">
        <title>Sequencing the genomes of 1000 actinobacteria strains.</title>
        <authorList>
            <person name="Klenk H.-P."/>
        </authorList>
    </citation>
    <scope>NUCLEOTIDE SEQUENCE [LARGE SCALE GENOMIC DNA]</scope>
    <source>
        <strain evidence="2 3">DSM 15626</strain>
    </source>
</reference>
<organism evidence="2 3">
    <name type="scientific">Kribbella sandramycini</name>
    <dbReference type="NCBI Taxonomy" id="60450"/>
    <lineage>
        <taxon>Bacteria</taxon>
        <taxon>Bacillati</taxon>
        <taxon>Actinomycetota</taxon>
        <taxon>Actinomycetes</taxon>
        <taxon>Propionibacteriales</taxon>
        <taxon>Kribbellaceae</taxon>
        <taxon>Kribbella</taxon>
    </lineage>
</organism>
<feature type="domain" description="AbiEi antitoxin N-terminal" evidence="1">
    <location>
        <begin position="9"/>
        <end position="50"/>
    </location>
</feature>
<dbReference type="Pfam" id="PF13338">
    <property type="entry name" value="AbiEi_4"/>
    <property type="match status" value="1"/>
</dbReference>
<gene>
    <name evidence="2" type="ORF">HNR71_000810</name>
</gene>